<feature type="domain" description="PSP1 C-terminal" evidence="2">
    <location>
        <begin position="254"/>
        <end position="340"/>
    </location>
</feature>
<evidence type="ECO:0000256" key="1">
    <source>
        <dbReference type="SAM" id="MobiDB-lite"/>
    </source>
</evidence>
<dbReference type="PANTHER" id="PTHR43830">
    <property type="entry name" value="PROTEIN PSP1"/>
    <property type="match status" value="1"/>
</dbReference>
<comment type="caution">
    <text evidence="3">The sequence shown here is derived from an EMBL/GenBank/DDBJ whole genome shotgun (WGS) entry which is preliminary data.</text>
</comment>
<feature type="compositionally biased region" description="Polar residues" evidence="1">
    <location>
        <begin position="1"/>
        <end position="12"/>
    </location>
</feature>
<feature type="compositionally biased region" description="Basic and acidic residues" evidence="1">
    <location>
        <begin position="141"/>
        <end position="156"/>
    </location>
</feature>
<evidence type="ECO:0000313" key="4">
    <source>
        <dbReference type="Proteomes" id="UP000195570"/>
    </source>
</evidence>
<dbReference type="EMBL" id="CZPT02000805">
    <property type="protein sequence ID" value="SCU67792.1"/>
    <property type="molecule type" value="Genomic_DNA"/>
</dbReference>
<dbReference type="AlphaFoldDB" id="A0A1G4I7N8"/>
<dbReference type="InterPro" id="IPR007557">
    <property type="entry name" value="PSP1_C"/>
</dbReference>
<dbReference type="InterPro" id="IPR047767">
    <property type="entry name" value="PSP1-like"/>
</dbReference>
<evidence type="ECO:0000313" key="3">
    <source>
        <dbReference type="EMBL" id="SCU67792.1"/>
    </source>
</evidence>
<feature type="region of interest" description="Disordered" evidence="1">
    <location>
        <begin position="140"/>
        <end position="172"/>
    </location>
</feature>
<dbReference type="VEuPathDB" id="TriTrypDB:TEOVI_000859200"/>
<feature type="compositionally biased region" description="Polar residues" evidence="1">
    <location>
        <begin position="157"/>
        <end position="167"/>
    </location>
</feature>
<dbReference type="PROSITE" id="PS51411">
    <property type="entry name" value="PSP1_C"/>
    <property type="match status" value="1"/>
</dbReference>
<dbReference type="Pfam" id="PF04468">
    <property type="entry name" value="PSP1"/>
    <property type="match status" value="1"/>
</dbReference>
<feature type="region of interest" description="Disordered" evidence="1">
    <location>
        <begin position="1"/>
        <end position="24"/>
    </location>
</feature>
<sequence>MFHDLTNVTQSKRQVHPHHMHESDMEVAARMTAPVFTTDEGIAEKLDQLSRKVDAIYGLMLHLVQQRQLPTAPELLTSTSQTSTIEAVHPAFPEEEPNFVSMLSSAMPHATHSAPQFFESPTHDPLTSGTIDTVTTPMVSTRDKEEEHIKATDNKRALSNPQSSSATRGDDHNSWKRHDCFILLVEFKCQRMKRCVSSSFITPGQYAIVQGDRGHDCGVVNQCSEWNAEKGCIVREESFDGNVTNVVRMKGEMGRVLRVATEEEVERLFGEISRNENLALKTCREIVARLGLDMDVVDCEYQFDQQKISFYYEASRSIDFRQLNSELFRIFGVRIWLQNVNNSVKNVVPAGAMSREEKTQYQKSGLRPPTYK</sequence>
<dbReference type="GeneID" id="92382526"/>
<dbReference type="PANTHER" id="PTHR43830:SF15">
    <property type="entry name" value="PSP1 C-TERMINAL DOMAIN-CONTAINING PROTEIN"/>
    <property type="match status" value="1"/>
</dbReference>
<accession>A0A1G4I7N8</accession>
<dbReference type="Proteomes" id="UP000195570">
    <property type="component" value="Unassembled WGS sequence"/>
</dbReference>
<dbReference type="RefSeq" id="XP_067079069.1">
    <property type="nucleotide sequence ID" value="XM_067222968.1"/>
</dbReference>
<protein>
    <submittedName>
        <fullName evidence="3">PSP1 C-terminal conserved region, putative</fullName>
    </submittedName>
</protein>
<proteinExistence type="predicted"/>
<organism evidence="3 4">
    <name type="scientific">Trypanosoma equiperdum</name>
    <dbReference type="NCBI Taxonomy" id="5694"/>
    <lineage>
        <taxon>Eukaryota</taxon>
        <taxon>Discoba</taxon>
        <taxon>Euglenozoa</taxon>
        <taxon>Kinetoplastea</taxon>
        <taxon>Metakinetoplastina</taxon>
        <taxon>Trypanosomatida</taxon>
        <taxon>Trypanosomatidae</taxon>
        <taxon>Trypanosoma</taxon>
    </lineage>
</organism>
<reference evidence="3" key="1">
    <citation type="submission" date="2016-09" db="EMBL/GenBank/DDBJ databases">
        <authorList>
            <person name="Hebert L."/>
            <person name="Moumen B."/>
        </authorList>
    </citation>
    <scope>NUCLEOTIDE SEQUENCE [LARGE SCALE GENOMIC DNA]</scope>
    <source>
        <strain evidence="3">OVI</strain>
    </source>
</reference>
<dbReference type="GO" id="GO:0005737">
    <property type="term" value="C:cytoplasm"/>
    <property type="evidence" value="ECO:0007669"/>
    <property type="project" value="TreeGrafter"/>
</dbReference>
<name>A0A1G4I7N8_TRYEQ</name>
<evidence type="ECO:0000259" key="2">
    <source>
        <dbReference type="PROSITE" id="PS51411"/>
    </source>
</evidence>
<keyword evidence="4" id="KW-1185">Reference proteome</keyword>
<gene>
    <name evidence="3" type="ORF">TEOVI_000859200</name>
</gene>